<comment type="caution">
    <text evidence="1">The sequence shown here is derived from an EMBL/GenBank/DDBJ whole genome shotgun (WGS) entry which is preliminary data.</text>
</comment>
<sequence>MEYSAFQDRFHLPDVLAHWPWVRSINPLYEEVRDESAAWVESFKLFSEKAQKAFNRCDFSLLAALGYPDFDKDRLRTCADVMNFFFIFDAFSDVEDEVGVRAQRDIIMDALKNPHKPRPEGESILGEITRQMWARALPTAT</sequence>
<organism evidence="1 2">
    <name type="scientific">Bondarzewia mesenterica</name>
    <dbReference type="NCBI Taxonomy" id="1095465"/>
    <lineage>
        <taxon>Eukaryota</taxon>
        <taxon>Fungi</taxon>
        <taxon>Dikarya</taxon>
        <taxon>Basidiomycota</taxon>
        <taxon>Agaricomycotina</taxon>
        <taxon>Agaricomycetes</taxon>
        <taxon>Russulales</taxon>
        <taxon>Bondarzewiaceae</taxon>
        <taxon>Bondarzewia</taxon>
    </lineage>
</organism>
<gene>
    <name evidence="1" type="ORF">EW146_g9336</name>
</gene>
<dbReference type="EMBL" id="SGPL01000783">
    <property type="protein sequence ID" value="THH07387.1"/>
    <property type="molecule type" value="Genomic_DNA"/>
</dbReference>
<evidence type="ECO:0000313" key="2">
    <source>
        <dbReference type="Proteomes" id="UP000310158"/>
    </source>
</evidence>
<reference evidence="1 2" key="1">
    <citation type="submission" date="2019-02" db="EMBL/GenBank/DDBJ databases">
        <title>Genome sequencing of the rare red list fungi Bondarzewia mesenterica.</title>
        <authorList>
            <person name="Buettner E."/>
            <person name="Kellner H."/>
        </authorList>
    </citation>
    <scope>NUCLEOTIDE SEQUENCE [LARGE SCALE GENOMIC DNA]</scope>
    <source>
        <strain evidence="1 2">DSM 108281</strain>
    </source>
</reference>
<proteinExistence type="predicted"/>
<protein>
    <recommendedName>
        <fullName evidence="3">Terpene synthase</fullName>
    </recommendedName>
</protein>
<keyword evidence="2" id="KW-1185">Reference proteome</keyword>
<feature type="non-terminal residue" evidence="1">
    <location>
        <position position="141"/>
    </location>
</feature>
<dbReference type="Gene3D" id="1.10.600.10">
    <property type="entry name" value="Farnesyl Diphosphate Synthase"/>
    <property type="match status" value="1"/>
</dbReference>
<dbReference type="SUPFAM" id="SSF48576">
    <property type="entry name" value="Terpenoid synthases"/>
    <property type="match status" value="1"/>
</dbReference>
<accession>A0A4S4L7Q9</accession>
<dbReference type="OrthoDB" id="6486656at2759"/>
<evidence type="ECO:0008006" key="3">
    <source>
        <dbReference type="Google" id="ProtNLM"/>
    </source>
</evidence>
<evidence type="ECO:0000313" key="1">
    <source>
        <dbReference type="EMBL" id="THH07387.1"/>
    </source>
</evidence>
<name>A0A4S4L7Q9_9AGAM</name>
<dbReference type="Proteomes" id="UP000310158">
    <property type="component" value="Unassembled WGS sequence"/>
</dbReference>
<dbReference type="AlphaFoldDB" id="A0A4S4L7Q9"/>
<dbReference type="InterPro" id="IPR008949">
    <property type="entry name" value="Isoprenoid_synthase_dom_sf"/>
</dbReference>